<dbReference type="PROSITE" id="PS51318">
    <property type="entry name" value="TAT"/>
    <property type="match status" value="1"/>
</dbReference>
<dbReference type="EMBL" id="JROI01000016">
    <property type="protein sequence ID" value="KGI76690.1"/>
    <property type="molecule type" value="Genomic_DNA"/>
</dbReference>
<reference evidence="3 5" key="2">
    <citation type="submission" date="2020-08" db="EMBL/GenBank/DDBJ databases">
        <title>Genomic Encyclopedia of Type Strains, Phase IV (KMG-IV): sequencing the most valuable type-strain genomes for metagenomic binning, comparative biology and taxonomic classification.</title>
        <authorList>
            <person name="Goeker M."/>
        </authorList>
    </citation>
    <scope>NUCLEOTIDE SEQUENCE [LARGE SCALE GENOMIC DNA]</scope>
    <source>
        <strain evidence="3 5">DSM 107085</strain>
    </source>
</reference>
<evidence type="ECO:0000313" key="5">
    <source>
        <dbReference type="Proteomes" id="UP000560000"/>
    </source>
</evidence>
<keyword evidence="4" id="KW-1185">Reference proteome</keyword>
<dbReference type="InterPro" id="IPR012338">
    <property type="entry name" value="Beta-lactam/transpept-like"/>
</dbReference>
<sequence length="393" mass="42203">MPLTRRHFIGAGALLATTTALPRTFAHPASTADPDIAAALDAGIRASLAAYACPGIAVHIAHHGRTLHARNAGQANLETATPVDGDSVFRIGSLSKQFTAALIVKLAAQGRVSLDADAANLLPFFRKSPRFTLRELLHHTAGLHEDDGDSVDGATATPITQIDIARQISQQKKLFDFAPGTAWRYSNTNYIVLGAVVEKITGMSLADAARTMIFTPLGLHATAFDRVQDVVPGRVSGYSPQPDARTHFDHAAFIDIAQAGGAGAMRSTASDLCRWHHALFTHRLFDARHTDLMTTPGRLRDGRLSGSHRFLPADDAAYGPVQYGMGLLLPPPLHGHRSVMHYGFINGFAVCLETWLDVGLSTAILCNGDMGPHMPFHALRQTVSKQLLPKLAT</sequence>
<name>A0A099CUK4_9GAMM</name>
<dbReference type="InterPro" id="IPR050491">
    <property type="entry name" value="AmpC-like"/>
</dbReference>
<feature type="domain" description="Beta-lactamase-related" evidence="1">
    <location>
        <begin position="42"/>
        <end position="371"/>
    </location>
</feature>
<reference evidence="2 4" key="1">
    <citation type="submission" date="2014-09" db="EMBL/GenBank/DDBJ databases">
        <title>Xanthomonadaceae 3.5X direct submission.</title>
        <authorList>
            <person name="Fang T."/>
            <person name="Wang H."/>
        </authorList>
    </citation>
    <scope>NUCLEOTIDE SEQUENCE [LARGE SCALE GENOMIC DNA]</scope>
    <source>
        <strain evidence="2 4">3.5X</strain>
    </source>
</reference>
<organism evidence="2 4">
    <name type="scientific">Oleiagrimonas soli</name>
    <dbReference type="NCBI Taxonomy" id="1543381"/>
    <lineage>
        <taxon>Bacteria</taxon>
        <taxon>Pseudomonadati</taxon>
        <taxon>Pseudomonadota</taxon>
        <taxon>Gammaproteobacteria</taxon>
        <taxon>Lysobacterales</taxon>
        <taxon>Rhodanobacteraceae</taxon>
        <taxon>Oleiagrimonas</taxon>
    </lineage>
</organism>
<dbReference type="STRING" id="1543381.LF63_0114080"/>
<dbReference type="PANTHER" id="PTHR46825">
    <property type="entry name" value="D-ALANYL-D-ALANINE-CARBOXYPEPTIDASE/ENDOPEPTIDASE AMPH"/>
    <property type="match status" value="1"/>
</dbReference>
<dbReference type="HOGENOM" id="CLU_020027_0_2_6"/>
<accession>A0A099CUK4</accession>
<gene>
    <name evidence="3" type="ORF">HNQ86_002433</name>
    <name evidence="2" type="ORF">LF63_0114080</name>
</gene>
<dbReference type="InterPro" id="IPR001466">
    <property type="entry name" value="Beta-lactam-related"/>
</dbReference>
<dbReference type="SUPFAM" id="SSF56601">
    <property type="entry name" value="beta-lactamase/transpeptidase-like"/>
    <property type="match status" value="1"/>
</dbReference>
<dbReference type="Gene3D" id="3.40.710.10">
    <property type="entry name" value="DD-peptidase/beta-lactamase superfamily"/>
    <property type="match status" value="1"/>
</dbReference>
<proteinExistence type="predicted"/>
<dbReference type="RefSeq" id="WP_043104157.1">
    <property type="nucleotide sequence ID" value="NZ_JACHET010000001.1"/>
</dbReference>
<evidence type="ECO:0000313" key="2">
    <source>
        <dbReference type="EMBL" id="KGI76690.1"/>
    </source>
</evidence>
<comment type="caution">
    <text evidence="2">The sequence shown here is derived from an EMBL/GenBank/DDBJ whole genome shotgun (WGS) entry which is preliminary data.</text>
</comment>
<protein>
    <submittedName>
        <fullName evidence="3">CubicO group peptidase (Beta-lactamase class C family)</fullName>
    </submittedName>
</protein>
<evidence type="ECO:0000313" key="3">
    <source>
        <dbReference type="EMBL" id="MBB6185088.1"/>
    </source>
</evidence>
<evidence type="ECO:0000259" key="1">
    <source>
        <dbReference type="Pfam" id="PF00144"/>
    </source>
</evidence>
<dbReference type="InterPro" id="IPR006311">
    <property type="entry name" value="TAT_signal"/>
</dbReference>
<dbReference type="PANTHER" id="PTHR46825:SF9">
    <property type="entry name" value="BETA-LACTAMASE-RELATED DOMAIN-CONTAINING PROTEIN"/>
    <property type="match status" value="1"/>
</dbReference>
<dbReference type="Proteomes" id="UP000029708">
    <property type="component" value="Unassembled WGS sequence"/>
</dbReference>
<evidence type="ECO:0000313" key="4">
    <source>
        <dbReference type="Proteomes" id="UP000029708"/>
    </source>
</evidence>
<dbReference type="Pfam" id="PF00144">
    <property type="entry name" value="Beta-lactamase"/>
    <property type="match status" value="1"/>
</dbReference>
<dbReference type="Proteomes" id="UP000560000">
    <property type="component" value="Unassembled WGS sequence"/>
</dbReference>
<dbReference type="AlphaFoldDB" id="A0A099CUK4"/>
<dbReference type="OrthoDB" id="9799367at2"/>
<dbReference type="EMBL" id="JACHET010000001">
    <property type="protein sequence ID" value="MBB6185088.1"/>
    <property type="molecule type" value="Genomic_DNA"/>
</dbReference>